<dbReference type="GO" id="GO:0016567">
    <property type="term" value="P:protein ubiquitination"/>
    <property type="evidence" value="ECO:0007669"/>
    <property type="project" value="InterPro"/>
</dbReference>
<sequence>MPIQPTTHRVQHFDTLVSPLESKEEPTWLRRATPEQRRLLQEHHKAGRQARALAMQDFADIQSLYEYTETALDQLDRNDFTPEVFLHAHQRLGLSKNYKDYLQPLLSASALRTAKLNAYLATLREESTIATIKGYLAKDGQTIIKWILDAFEAGSPEFTQHGPFIGATPITCSSVRLLKDVELADMILFGPDLDESPCVAYVPGHPRHPLKQYASRTGFFTELRRQLLDSKFQHFLQRFIPFEQQQRIFAAWRDQEQLFDLSISSVALTQGLAPYVHANMVKRLLDDATYLVPIDTAHAQRLDFLEANFATTIEEHLMIGAGPGVSSGEEDEGLPPSEWIAPLHWVSEPDGAIRRWRADLSNFTLGSPTSPVEPDAQGIHHFNNYQAIRINQELYRVQETAGGSWRIAHPKDPKAFGPALHHNGCGAWHHSLEQPARWSRLSLLRRLGPLVEGFSDDRLLMLGRMSGVSNARLRRVYLLDRPAPALLRYVIARARAYDEAAYAINLIRQGQALPEGFDTPVVQAFQRLVVQALGLPSPHRVRRDSDDESPPEQCEASCTAPPAELLGSWTSRLLNSIFIHRFELSQVPPDLTVHTLRQHYPDLPLHVAQEMLENNVRCVAEQLRLDHSALEFTEQVLAVQQQARLAQALEGFSTPWADNQDARILAFRLLEFLPGWQAGTPLLLRSENRFGSPLARLGTVDVDTPTVYQDREEGWFASGIDEVLHAHDLSEYGFYRSLLAVMSDTQRQSLGLGLNEAERLYQNLRELATTRPLRSALLLDLSVEHQWLTPPEVEALRSSLERIPTSLFLNQLNVHERLTRLVSSHTQFGETGTTNIIENFIRDTLQRNQPLGPLVSQLEVERQQLESTLHDWSERLFNSMRRSEGSLLPPATVEILALGTRETCRQITQRILHAWEARIALRTTALTFDMMVLDFPPLPAALPAVTQLVVRGSTQALPAQFLEHMPNLVTLTIDGLITQLPAALGQLHALRRLDLSGTRLAPAALAPLASLTRLEHLLLNNISLPAFSWSANNMRHVTASPALQSLSIHGSNARFDPGVFAVLGSRSSLHTLLLGANQLSLDEQDVQALANLTQLRRLDLSNNPLVRTPDVSRMQALEELDLADSQISQWPTGLEQLQNLQHIDLRNLQITELPVGAGNLPGLHLSHHHLTPDAYSRFIQERAIAGTETFSDSDMETDDRSEDFDSETDDRPEDSPAHWAPSVNWQGRALALLDGMSEQDRQRASQLVSLNQSRVEFIELLIRMSRSAQARMPGARMLERIQTVIRGAFCTDLRRVLFEIGDEAVACVDRDALVFSQIEDVVEAHNSLSKADDESGTAVLIAMGTSHWRAQYLKMYVTSNINAWQNQGHPIEYSEIELYFRLALATRLGLRNQPGTQVYTSYTTWITPGMIDTAEAAILDNQAALLPHYLHSQQYWQHYLDSTQSMRIEAINHWRARIGEYLDAMGSEADVPPTLSDFESHRLHQVLVDIGYLGPLETLSGDRRLNDAQVRAAYEALGRMVDQARLELTEAVLQSQARMDAEPQPGPSRRN</sequence>
<dbReference type="SMART" id="SM00369">
    <property type="entry name" value="LRR_TYP"/>
    <property type="match status" value="4"/>
</dbReference>
<dbReference type="PANTHER" id="PTHR45752">
    <property type="entry name" value="LEUCINE-RICH REPEAT-CONTAINING"/>
    <property type="match status" value="1"/>
</dbReference>
<dbReference type="OrthoDB" id="7032435at2"/>
<keyword evidence="3" id="KW-0433">Leucine-rich repeat</keyword>
<keyword evidence="6" id="KW-0833">Ubl conjugation pathway</keyword>
<keyword evidence="4" id="KW-0677">Repeat</keyword>
<keyword evidence="6" id="KW-0832">Ubl conjugation</keyword>
<dbReference type="InterPro" id="IPR029487">
    <property type="entry name" value="NEL_dom"/>
</dbReference>
<dbReference type="InterPro" id="IPR046673">
    <property type="entry name" value="ToxA_N"/>
</dbReference>
<comment type="PTM">
    <text evidence="6">Ubiquitinated in the presence of host E1 ubiquitin-activating enzyme, E2 ubiquitin-conjugating enzyme and ubiquitin.</text>
</comment>
<dbReference type="EMBL" id="CP035952">
    <property type="protein sequence ID" value="QBF26201.1"/>
    <property type="molecule type" value="Genomic_DNA"/>
</dbReference>
<evidence type="ECO:0000256" key="7">
    <source>
        <dbReference type="SAM" id="MobiDB-lite"/>
    </source>
</evidence>
<dbReference type="PANTHER" id="PTHR45752:SF187">
    <property type="entry name" value="LEUCINE-RICH REPEAT AND IQ DOMAIN-CONTAINING PROTEIN 4"/>
    <property type="match status" value="1"/>
</dbReference>
<dbReference type="InterPro" id="IPR003591">
    <property type="entry name" value="Leu-rich_rpt_typical-subtyp"/>
</dbReference>
<dbReference type="InterPro" id="IPR050715">
    <property type="entry name" value="LRR-SigEffector_domain"/>
</dbReference>
<comment type="similarity">
    <text evidence="6">Belongs to the LRR-containing bacterial E3 ligase family.</text>
</comment>
<evidence type="ECO:0000256" key="3">
    <source>
        <dbReference type="ARBA" id="ARBA00022614"/>
    </source>
</evidence>
<dbReference type="EC" id="2.3.2.27" evidence="2"/>
<keyword evidence="6" id="KW-0964">Secreted</keyword>
<dbReference type="Pfam" id="PF14496">
    <property type="entry name" value="NEL"/>
    <property type="match status" value="1"/>
</dbReference>
<protein>
    <recommendedName>
        <fullName evidence="2">RING-type E3 ubiquitin transferase</fullName>
        <ecNumber evidence="2">2.3.2.27</ecNumber>
    </recommendedName>
</protein>
<keyword evidence="10" id="KW-1185">Reference proteome</keyword>
<keyword evidence="6" id="KW-1035">Host cytoplasm</keyword>
<keyword evidence="6" id="KW-0808">Transferase</keyword>
<accession>A0A411MHC1</accession>
<dbReference type="PROSITE" id="PS52053">
    <property type="entry name" value="NEL"/>
    <property type="match status" value="1"/>
</dbReference>
<dbReference type="RefSeq" id="WP_130264073.1">
    <property type="nucleotide sequence ID" value="NZ_CP035952.1"/>
</dbReference>
<dbReference type="GO" id="GO:0061630">
    <property type="term" value="F:ubiquitin protein ligase activity"/>
    <property type="evidence" value="ECO:0007669"/>
    <property type="project" value="UniProtKB-EC"/>
</dbReference>
<organism evidence="9 10">
    <name type="scientific">Pseudomonas tructae</name>
    <dbReference type="NCBI Taxonomy" id="2518644"/>
    <lineage>
        <taxon>Bacteria</taxon>
        <taxon>Pseudomonadati</taxon>
        <taxon>Pseudomonadota</taxon>
        <taxon>Gammaproteobacteria</taxon>
        <taxon>Pseudomonadales</taxon>
        <taxon>Pseudomonadaceae</taxon>
        <taxon>Pseudomonas</taxon>
    </lineage>
</organism>
<dbReference type="GO" id="GO:0005576">
    <property type="term" value="C:extracellular region"/>
    <property type="evidence" value="ECO:0007669"/>
    <property type="project" value="UniProtKB-UniRule"/>
</dbReference>
<evidence type="ECO:0000256" key="6">
    <source>
        <dbReference type="PROSITE-ProRule" id="PRU01398"/>
    </source>
</evidence>
<evidence type="ECO:0000256" key="4">
    <source>
        <dbReference type="ARBA" id="ARBA00022737"/>
    </source>
</evidence>
<dbReference type="InterPro" id="IPR001611">
    <property type="entry name" value="Leu-rich_rpt"/>
</dbReference>
<name>A0A411MHC1_9PSED</name>
<evidence type="ECO:0000313" key="10">
    <source>
        <dbReference type="Proteomes" id="UP000291130"/>
    </source>
</evidence>
<dbReference type="Proteomes" id="UP000291130">
    <property type="component" value="Chromosome"/>
</dbReference>
<evidence type="ECO:0000256" key="5">
    <source>
        <dbReference type="ARBA" id="ARBA00023026"/>
    </source>
</evidence>
<evidence type="ECO:0000313" key="9">
    <source>
        <dbReference type="EMBL" id="QBF26201.1"/>
    </source>
</evidence>
<feature type="active site" description="Glycyl thioester intermediate" evidence="6">
    <location>
        <position position="1307"/>
    </location>
</feature>
<keyword evidence="5" id="KW-0843">Virulence</keyword>
<reference evidence="9 10" key="1">
    <citation type="submission" date="2019-02" db="EMBL/GenBank/DDBJ databases">
        <title>Complete genome sequence of Pseudomonas sp. SNU WT1 isolated from rainbow trout.</title>
        <authorList>
            <person name="Oh W.T."/>
            <person name="Park S.C."/>
        </authorList>
    </citation>
    <scope>NUCLEOTIDE SEQUENCE [LARGE SCALE GENOMIC DNA]</scope>
    <source>
        <strain evidence="9 10">SNU WT1</strain>
    </source>
</reference>
<proteinExistence type="inferred from homology"/>
<dbReference type="Pfam" id="PF20178">
    <property type="entry name" value="ToxA_N"/>
    <property type="match status" value="1"/>
</dbReference>
<evidence type="ECO:0000256" key="1">
    <source>
        <dbReference type="ARBA" id="ARBA00000900"/>
    </source>
</evidence>
<dbReference type="SUPFAM" id="SSF52058">
    <property type="entry name" value="L domain-like"/>
    <property type="match status" value="1"/>
</dbReference>
<gene>
    <name evidence="9" type="ORF">EXN22_11025</name>
</gene>
<evidence type="ECO:0000256" key="2">
    <source>
        <dbReference type="ARBA" id="ARBA00012483"/>
    </source>
</evidence>
<dbReference type="InterPro" id="IPR032675">
    <property type="entry name" value="LRR_dom_sf"/>
</dbReference>
<dbReference type="KEGG" id="ptk:EXN22_11025"/>
<feature type="region of interest" description="Disordered" evidence="7">
    <location>
        <begin position="1187"/>
        <end position="1221"/>
    </location>
</feature>
<comment type="catalytic activity">
    <reaction evidence="1">
        <text>S-ubiquitinyl-[E2 ubiquitin-conjugating enzyme]-L-cysteine + [acceptor protein]-L-lysine = [E2 ubiquitin-conjugating enzyme]-L-cysteine + N(6)-ubiquitinyl-[acceptor protein]-L-lysine.</text>
        <dbReference type="EC" id="2.3.2.27"/>
    </reaction>
</comment>
<feature type="domain" description="NEL" evidence="8">
    <location>
        <begin position="1211"/>
        <end position="1540"/>
    </location>
</feature>
<dbReference type="Gene3D" id="1.20.58.360">
    <property type="entry name" value="Shigella T3SS effector IpaH defines"/>
    <property type="match status" value="1"/>
</dbReference>
<feature type="compositionally biased region" description="Acidic residues" evidence="7">
    <location>
        <begin position="1191"/>
        <end position="1212"/>
    </location>
</feature>
<evidence type="ECO:0000259" key="8">
    <source>
        <dbReference type="PROSITE" id="PS52053"/>
    </source>
</evidence>
<dbReference type="Gene3D" id="3.80.10.10">
    <property type="entry name" value="Ribonuclease Inhibitor"/>
    <property type="match status" value="1"/>
</dbReference>
<dbReference type="PROSITE" id="PS51450">
    <property type="entry name" value="LRR"/>
    <property type="match status" value="1"/>
</dbReference>
<feature type="region of interest" description="Disordered" evidence="7">
    <location>
        <begin position="539"/>
        <end position="558"/>
    </location>
</feature>